<sequence length="348" mass="40211">MEFSGIMLGAALLILCFGLCIAVLYRIVIRQNIPLMKQRFTGEDSSAFGIRFGRILHGFLRGHNLAANRLVPMKAIRSKLEAEFDSFYRGFAYEGTGMGFGARAMLRPGRRGRAFERYVYRLDPAHIYQYYVGLGWWLYSIYRFRPEPYQRWMRTMDPYYAPMLYDGVGFKAALFDYGINASLFDHLGRMGSSALRIGCQGYGRCLWFQCRYEIAPVLSVLKNAPIEVRQDVISGVGLAVAYSLFDNPGRVQGIYRMMPVLYQASFRQGMAFGWEARKRQNKTYWDEMTSTFDAVWRGKMEEGVQVVHLARELAGRHSPEMHYVRWMDKTRQLMKDYDVLGGLTCLRS</sequence>
<accession>A0A268EYT3</accession>
<gene>
    <name evidence="2" type="ORF">CHH67_07110</name>
</gene>
<dbReference type="AlphaFoldDB" id="A0A268EYT3"/>
<reference evidence="2 3" key="1">
    <citation type="submission" date="2017-07" db="EMBL/GenBank/DDBJ databases">
        <title>Isolation and whole genome analysis of endospore-forming bacteria from heroin.</title>
        <authorList>
            <person name="Kalinowski J."/>
            <person name="Ahrens B."/>
            <person name="Al-Dilaimi A."/>
            <person name="Winkler A."/>
            <person name="Wibberg D."/>
            <person name="Schleenbecker U."/>
            <person name="Ruckert C."/>
            <person name="Wolfel R."/>
            <person name="Grass G."/>
        </authorList>
    </citation>
    <scope>NUCLEOTIDE SEQUENCE [LARGE SCALE GENOMIC DNA]</scope>
    <source>
        <strain evidence="2 3">7537-G1</strain>
    </source>
</reference>
<keyword evidence="1" id="KW-1133">Transmembrane helix</keyword>
<evidence type="ECO:0000313" key="2">
    <source>
        <dbReference type="EMBL" id="PAD78290.1"/>
    </source>
</evidence>
<evidence type="ECO:0000313" key="3">
    <source>
        <dbReference type="Proteomes" id="UP000215596"/>
    </source>
</evidence>
<dbReference type="EMBL" id="NPBY01000022">
    <property type="protein sequence ID" value="PAD78290.1"/>
    <property type="molecule type" value="Genomic_DNA"/>
</dbReference>
<evidence type="ECO:0000256" key="1">
    <source>
        <dbReference type="SAM" id="Phobius"/>
    </source>
</evidence>
<protein>
    <recommendedName>
        <fullName evidence="4">DUF1702 family protein</fullName>
    </recommendedName>
</protein>
<dbReference type="Proteomes" id="UP000215596">
    <property type="component" value="Unassembled WGS sequence"/>
</dbReference>
<dbReference type="OrthoDB" id="2530105at2"/>
<dbReference type="InterPro" id="IPR012964">
    <property type="entry name" value="DUF1702"/>
</dbReference>
<evidence type="ECO:0008006" key="4">
    <source>
        <dbReference type="Google" id="ProtNLM"/>
    </source>
</evidence>
<name>A0A268EYT3_9BACL</name>
<organism evidence="2 3">
    <name type="scientific">Paenibacillus campinasensis</name>
    <dbReference type="NCBI Taxonomy" id="66347"/>
    <lineage>
        <taxon>Bacteria</taxon>
        <taxon>Bacillati</taxon>
        <taxon>Bacillota</taxon>
        <taxon>Bacilli</taxon>
        <taxon>Bacillales</taxon>
        <taxon>Paenibacillaceae</taxon>
        <taxon>Paenibacillus</taxon>
    </lineage>
</organism>
<feature type="transmembrane region" description="Helical" evidence="1">
    <location>
        <begin position="6"/>
        <end position="29"/>
    </location>
</feature>
<proteinExistence type="predicted"/>
<comment type="caution">
    <text evidence="2">The sequence shown here is derived from an EMBL/GenBank/DDBJ whole genome shotgun (WGS) entry which is preliminary data.</text>
</comment>
<dbReference type="Pfam" id="PF08012">
    <property type="entry name" value="DUF1702"/>
    <property type="match status" value="1"/>
</dbReference>
<keyword evidence="1" id="KW-0472">Membrane</keyword>
<keyword evidence="1" id="KW-0812">Transmembrane</keyword>